<evidence type="ECO:0000259" key="12">
    <source>
        <dbReference type="PROSITE" id="PS50160"/>
    </source>
</evidence>
<dbReference type="PIRSF" id="PIRSF001600">
    <property type="entry name" value="DNA_ligase_phage_T3"/>
    <property type="match status" value="1"/>
</dbReference>
<dbReference type="GO" id="GO:0006260">
    <property type="term" value="P:DNA replication"/>
    <property type="evidence" value="ECO:0007669"/>
    <property type="project" value="UniProtKB-KW"/>
</dbReference>
<evidence type="ECO:0000256" key="10">
    <source>
        <dbReference type="ARBA" id="ARBA00046002"/>
    </source>
</evidence>
<dbReference type="InterPro" id="IPR041559">
    <property type="entry name" value="DNA_ligase_ATP-dep_T7_C"/>
</dbReference>
<name>A0A172JGA1_9CAUD</name>
<evidence type="ECO:0000256" key="7">
    <source>
        <dbReference type="ARBA" id="ARBA00022844"/>
    </source>
</evidence>
<reference evidence="13 14" key="1">
    <citation type="submission" date="2016-02" db="EMBL/GenBank/DDBJ databases">
        <title>Characterization of five Podoviridae phages infecting Citrobacter freundii.</title>
        <authorList>
            <person name="Hamdi S."/>
            <person name="Rousseau G.M."/>
            <person name="Labrie S.J."/>
            <person name="Saied Kourda R."/>
            <person name="Tremblay D.M."/>
            <person name="Moineau S."/>
            <person name="Ben Slama K."/>
        </authorList>
    </citation>
    <scope>NUCLEOTIDE SEQUENCE [LARGE SCALE GENOMIC DNA]</scope>
</reference>
<evidence type="ECO:0000313" key="14">
    <source>
        <dbReference type="Proteomes" id="UP000203683"/>
    </source>
</evidence>
<dbReference type="EMBL" id="KU687349">
    <property type="protein sequence ID" value="AMR59516.1"/>
    <property type="molecule type" value="Genomic_DNA"/>
</dbReference>
<keyword evidence="14" id="KW-1185">Reference proteome</keyword>
<evidence type="ECO:0000256" key="11">
    <source>
        <dbReference type="PIRSR" id="PIRSR001600-50"/>
    </source>
</evidence>
<comment type="similarity">
    <text evidence="2">Belongs to the ATP-dependent DNA ligase family.</text>
</comment>
<evidence type="ECO:0000256" key="8">
    <source>
        <dbReference type="ARBA" id="ARBA00023204"/>
    </source>
</evidence>
<dbReference type="GO" id="GO:0003690">
    <property type="term" value="F:double-stranded DNA binding"/>
    <property type="evidence" value="ECO:0007669"/>
    <property type="project" value="InterPro"/>
</dbReference>
<dbReference type="GO" id="GO:0005524">
    <property type="term" value="F:ATP binding"/>
    <property type="evidence" value="ECO:0007669"/>
    <property type="project" value="InterPro"/>
</dbReference>
<organism evidence="13 14">
    <name type="scientific">Citrobacter phage SH3</name>
    <dbReference type="NCBI Taxonomy" id="1805466"/>
    <lineage>
        <taxon>Viruses</taxon>
        <taxon>Duplodnaviria</taxon>
        <taxon>Heunggongvirae</taxon>
        <taxon>Uroviricota</taxon>
        <taxon>Caudoviricetes</taxon>
        <taxon>Autographivirales</taxon>
        <taxon>Autotranscriptaviridae</taxon>
        <taxon>Studiervirinae</taxon>
        <taxon>Kayfunavirus</taxon>
        <taxon>Kayfunavirus SH3</taxon>
    </lineage>
</organism>
<evidence type="ECO:0000256" key="9">
    <source>
        <dbReference type="ARBA" id="ARBA00032896"/>
    </source>
</evidence>
<dbReference type="PROSITE" id="PS50160">
    <property type="entry name" value="DNA_LIGASE_A3"/>
    <property type="match status" value="1"/>
</dbReference>
<dbReference type="InterPro" id="IPR016059">
    <property type="entry name" value="DNA_ligase_ATP-dep_CS"/>
</dbReference>
<gene>
    <name evidence="13" type="ORF">sh3_0012</name>
</gene>
<dbReference type="SUPFAM" id="SSF50249">
    <property type="entry name" value="Nucleic acid-binding proteins"/>
    <property type="match status" value="1"/>
</dbReference>
<keyword evidence="8" id="KW-0234">DNA repair</keyword>
<comment type="subcellular location">
    <subcellularLocation>
        <location evidence="1">Virion</location>
    </subcellularLocation>
</comment>
<proteinExistence type="inferred from homology"/>
<evidence type="ECO:0000256" key="6">
    <source>
        <dbReference type="ARBA" id="ARBA00022763"/>
    </source>
</evidence>
<dbReference type="SUPFAM" id="SSF56091">
    <property type="entry name" value="DNA ligase/mRNA capping enzyme, catalytic domain"/>
    <property type="match status" value="1"/>
</dbReference>
<dbReference type="GeneID" id="29059069"/>
<protein>
    <recommendedName>
        <fullName evidence="3">DNA ligase</fullName>
    </recommendedName>
    <alternativeName>
        <fullName evidence="9">Polydeoxyribonucleotide synthase [ATP]</fullName>
    </alternativeName>
</protein>
<dbReference type="InterPro" id="IPR012340">
    <property type="entry name" value="NA-bd_OB-fold"/>
</dbReference>
<evidence type="ECO:0000256" key="4">
    <source>
        <dbReference type="ARBA" id="ARBA00022598"/>
    </source>
</evidence>
<feature type="domain" description="ATP-dependent DNA ligase family profile" evidence="12">
    <location>
        <begin position="198"/>
        <end position="263"/>
    </location>
</feature>
<keyword evidence="4 13" id="KW-0436">Ligase</keyword>
<feature type="active site" description="N6-AMP-lysine intermediate" evidence="11">
    <location>
        <position position="34"/>
    </location>
</feature>
<evidence type="ECO:0000313" key="13">
    <source>
        <dbReference type="EMBL" id="AMR59516.1"/>
    </source>
</evidence>
<accession>A0A172JGA1</accession>
<dbReference type="KEGG" id="vg:29059069"/>
<dbReference type="PANTHER" id="PTHR47810:SF5">
    <property type="entry name" value="LIGASE, PUTATIVE-RELATED"/>
    <property type="match status" value="1"/>
</dbReference>
<dbReference type="Pfam" id="PF17879">
    <property type="entry name" value="DNA_ligase_C"/>
    <property type="match status" value="1"/>
</dbReference>
<dbReference type="InterPro" id="IPR050326">
    <property type="entry name" value="NAD_dep_DNA_ligaseB"/>
</dbReference>
<dbReference type="Pfam" id="PF01068">
    <property type="entry name" value="DNA_ligase_A_M"/>
    <property type="match status" value="1"/>
</dbReference>
<comment type="function">
    <text evidence="10">Very low-fidelity DNA ligase that seals nicks in double-stranded DNA during DNA repair. Together with the viral repair DNA polymerase X, fills the single nucleotide gaps generated by the AP endonuclease. It is not essential for viral replication and recombination. Displays a very low adenylation activity towards DNA with 3'-dideoxy- or 3'-amino-terminated nicks compared to regular nick DNA.</text>
</comment>
<keyword evidence="7" id="KW-0946">Virion</keyword>
<dbReference type="Gene3D" id="2.40.50.140">
    <property type="entry name" value="Nucleic acid-binding proteins"/>
    <property type="match status" value="1"/>
</dbReference>
<dbReference type="GO" id="GO:0044423">
    <property type="term" value="C:virion component"/>
    <property type="evidence" value="ECO:0007669"/>
    <property type="project" value="UniProtKB-KW"/>
</dbReference>
<dbReference type="InterPro" id="IPR016306">
    <property type="entry name" value="DNA_ligase_T7"/>
</dbReference>
<evidence type="ECO:0000256" key="3">
    <source>
        <dbReference type="ARBA" id="ARBA00013308"/>
    </source>
</evidence>
<dbReference type="GO" id="GO:0006281">
    <property type="term" value="P:DNA repair"/>
    <property type="evidence" value="ECO:0007669"/>
    <property type="project" value="UniProtKB-KW"/>
</dbReference>
<dbReference type="RefSeq" id="YP_009292477.1">
    <property type="nucleotide sequence ID" value="NC_031123.1"/>
</dbReference>
<dbReference type="Proteomes" id="UP000203683">
    <property type="component" value="Segment"/>
</dbReference>
<keyword evidence="5" id="KW-0235">DNA replication</keyword>
<evidence type="ECO:0000256" key="2">
    <source>
        <dbReference type="ARBA" id="ARBA00007572"/>
    </source>
</evidence>
<dbReference type="PANTHER" id="PTHR47810">
    <property type="entry name" value="DNA LIGASE"/>
    <property type="match status" value="1"/>
</dbReference>
<sequence length="375" mass="42201">MTTIKTNPHRAVDYSESGIKKALEAAGSLEAEVKYDGVRLNLPVFPTGETQWLSRESKPLPALEWLSVLTNIDNIVEDQKKASDWRWFLKQAGYEGTGLMIDGEVMVPATDFNTSSGLVRTMWSDTKNYAWNGNPDADIDTKKKHKVPFHLATDHIRVVVYGIVDLNVITDPKAEGPIHSVTRLKAEAIVPLLQKYFPEIDWVLSESHTVYDLESLNSLYEEKRLEGHEGLVVKDPLGKYKRGKKSGMWKMKPEDTIDGIVVGLNWGTEGLANEGKVIGFDVLLENGMVVAANNISQALMDEFTEVVEAERAYIWNDCMTDIEREECGEECLEDVNPYKGHQCEVSYMEMTPDGSLRHPSFKCWRGTEDNPTIKS</sequence>
<dbReference type="GO" id="GO:0006310">
    <property type="term" value="P:DNA recombination"/>
    <property type="evidence" value="ECO:0007669"/>
    <property type="project" value="InterPro"/>
</dbReference>
<dbReference type="Gene3D" id="3.30.470.30">
    <property type="entry name" value="DNA ligase/mRNA capping enzyme"/>
    <property type="match status" value="1"/>
</dbReference>
<dbReference type="OrthoDB" id="4135at10239"/>
<dbReference type="Gene3D" id="3.30.1490.70">
    <property type="match status" value="1"/>
</dbReference>
<evidence type="ECO:0000256" key="5">
    <source>
        <dbReference type="ARBA" id="ARBA00022705"/>
    </source>
</evidence>
<dbReference type="PROSITE" id="PS00333">
    <property type="entry name" value="DNA_LIGASE_A2"/>
    <property type="match status" value="1"/>
</dbReference>
<keyword evidence="6" id="KW-0227">DNA damage</keyword>
<dbReference type="GO" id="GO:0003910">
    <property type="term" value="F:DNA ligase (ATP) activity"/>
    <property type="evidence" value="ECO:0007669"/>
    <property type="project" value="InterPro"/>
</dbReference>
<evidence type="ECO:0000256" key="1">
    <source>
        <dbReference type="ARBA" id="ARBA00004328"/>
    </source>
</evidence>
<dbReference type="InterPro" id="IPR012310">
    <property type="entry name" value="DNA_ligase_ATP-dep_cent"/>
</dbReference>